<evidence type="ECO:0000256" key="1">
    <source>
        <dbReference type="ARBA" id="ARBA00022490"/>
    </source>
</evidence>
<evidence type="ECO:0000313" key="10">
    <source>
        <dbReference type="Proteomes" id="UP000178347"/>
    </source>
</evidence>
<organism evidence="9 10">
    <name type="scientific">Candidatus Magasanikbacteria bacterium RIFCSPLOWO2_12_FULL_43_12</name>
    <dbReference type="NCBI Taxonomy" id="1798692"/>
    <lineage>
        <taxon>Bacteria</taxon>
        <taxon>Candidatus Magasanikiibacteriota</taxon>
    </lineage>
</organism>
<dbReference type="GO" id="GO:0000179">
    <property type="term" value="F:rRNA (adenine-N6,N6-)-dimethyltransferase activity"/>
    <property type="evidence" value="ECO:0007669"/>
    <property type="project" value="UniProtKB-UniRule"/>
</dbReference>
<evidence type="ECO:0000313" key="9">
    <source>
        <dbReference type="EMBL" id="OGH74003.1"/>
    </source>
</evidence>
<evidence type="ECO:0000256" key="2">
    <source>
        <dbReference type="ARBA" id="ARBA00022552"/>
    </source>
</evidence>
<keyword evidence="2" id="KW-0698">rRNA processing</keyword>
<dbReference type="NCBIfam" id="TIGR00755">
    <property type="entry name" value="ksgA"/>
    <property type="match status" value="1"/>
</dbReference>
<accession>A0A1F6MRF2</accession>
<protein>
    <submittedName>
        <fullName evidence="9">Ribosomal RNA small subunit methyltransferase A</fullName>
    </submittedName>
</protein>
<dbReference type="InterPro" id="IPR020598">
    <property type="entry name" value="rRNA_Ade_methylase_Trfase_N"/>
</dbReference>
<proteinExistence type="inferred from homology"/>
<dbReference type="GO" id="GO:0005829">
    <property type="term" value="C:cytosol"/>
    <property type="evidence" value="ECO:0007669"/>
    <property type="project" value="TreeGrafter"/>
</dbReference>
<feature type="binding site" evidence="7">
    <location>
        <position position="30"/>
    </location>
    <ligand>
        <name>S-adenosyl-L-methionine</name>
        <dbReference type="ChEBI" id="CHEBI:59789"/>
    </ligand>
</feature>
<feature type="binding site" evidence="7">
    <location>
        <position position="28"/>
    </location>
    <ligand>
        <name>S-adenosyl-L-methionine</name>
        <dbReference type="ChEBI" id="CHEBI:59789"/>
    </ligand>
</feature>
<reference evidence="9 10" key="1">
    <citation type="journal article" date="2016" name="Nat. Commun.">
        <title>Thousands of microbial genomes shed light on interconnected biogeochemical processes in an aquifer system.</title>
        <authorList>
            <person name="Anantharaman K."/>
            <person name="Brown C.T."/>
            <person name="Hug L.A."/>
            <person name="Sharon I."/>
            <person name="Castelle C.J."/>
            <person name="Probst A.J."/>
            <person name="Thomas B.C."/>
            <person name="Singh A."/>
            <person name="Wilkins M.J."/>
            <person name="Karaoz U."/>
            <person name="Brodie E.L."/>
            <person name="Williams K.H."/>
            <person name="Hubbard S.S."/>
            <person name="Banfield J.F."/>
        </authorList>
    </citation>
    <scope>NUCLEOTIDE SEQUENCE [LARGE SCALE GENOMIC DNA]</scope>
</reference>
<dbReference type="PANTHER" id="PTHR11727">
    <property type="entry name" value="DIMETHYLADENOSINE TRANSFERASE"/>
    <property type="match status" value="1"/>
</dbReference>
<dbReference type="InterPro" id="IPR001737">
    <property type="entry name" value="KsgA/Erm"/>
</dbReference>
<dbReference type="InterPro" id="IPR011530">
    <property type="entry name" value="rRNA_adenine_dimethylase"/>
</dbReference>
<dbReference type="PROSITE" id="PS51689">
    <property type="entry name" value="SAM_RNA_A_N6_MT"/>
    <property type="match status" value="1"/>
</dbReference>
<feature type="binding site" evidence="7">
    <location>
        <position position="55"/>
    </location>
    <ligand>
        <name>S-adenosyl-L-methionine</name>
        <dbReference type="ChEBI" id="CHEBI:59789"/>
    </ligand>
</feature>
<sequence>MLEINKTSALKKLCEQYRLHPAKDYGQNFLITDAPIKKMLEAAELKASDIVVEIGPGFGILTFALAERVKKVIAFEIEKRLQPYWDDLEIRDRGGRGDREINRDKEIRDREIRDRVEIKWGNALAQLSPISYLLSHYKVVANLPYQITSQTLRAILELPNKPELIVIMVQKEVAERICSKPGEMSLLSVAVQYYGEPKIVAKVPAGSFWPRPKVESAIVRVTISPHHRITSSLDHHERDKKFFKVVRVGFARKRKMLWSNLAKGLKLDGGKVKAVLREVVGNEKVRAEDVGVEEWRVITASLHHIITTSHRHGITTSPHHIIT</sequence>
<dbReference type="SMART" id="SM00650">
    <property type="entry name" value="rADc"/>
    <property type="match status" value="1"/>
</dbReference>
<keyword evidence="6 7" id="KW-0694">RNA-binding</keyword>
<dbReference type="InterPro" id="IPR023165">
    <property type="entry name" value="rRNA_Ade_diMease-like_C"/>
</dbReference>
<dbReference type="Gene3D" id="3.40.50.150">
    <property type="entry name" value="Vaccinia Virus protein VP39"/>
    <property type="match status" value="1"/>
</dbReference>
<gene>
    <name evidence="9" type="ORF">A3G00_02170</name>
</gene>
<dbReference type="GO" id="GO:0003723">
    <property type="term" value="F:RNA binding"/>
    <property type="evidence" value="ECO:0007669"/>
    <property type="project" value="UniProtKB-UniRule"/>
</dbReference>
<keyword evidence="4 7" id="KW-0808">Transferase</keyword>
<evidence type="ECO:0000256" key="3">
    <source>
        <dbReference type="ARBA" id="ARBA00022603"/>
    </source>
</evidence>
<evidence type="ECO:0000259" key="8">
    <source>
        <dbReference type="SMART" id="SM00650"/>
    </source>
</evidence>
<dbReference type="SUPFAM" id="SSF53335">
    <property type="entry name" value="S-adenosyl-L-methionine-dependent methyltransferases"/>
    <property type="match status" value="1"/>
</dbReference>
<evidence type="ECO:0000256" key="5">
    <source>
        <dbReference type="ARBA" id="ARBA00022691"/>
    </source>
</evidence>
<dbReference type="PANTHER" id="PTHR11727:SF7">
    <property type="entry name" value="DIMETHYLADENOSINE TRANSFERASE-RELATED"/>
    <property type="match status" value="1"/>
</dbReference>
<evidence type="ECO:0000256" key="7">
    <source>
        <dbReference type="PROSITE-ProRule" id="PRU01026"/>
    </source>
</evidence>
<feature type="binding site" evidence="7">
    <location>
        <position position="76"/>
    </location>
    <ligand>
        <name>S-adenosyl-L-methionine</name>
        <dbReference type="ChEBI" id="CHEBI:59789"/>
    </ligand>
</feature>
<dbReference type="Pfam" id="PF00398">
    <property type="entry name" value="RrnaAD"/>
    <property type="match status" value="2"/>
</dbReference>
<name>A0A1F6MRF2_9BACT</name>
<dbReference type="Proteomes" id="UP000178347">
    <property type="component" value="Unassembled WGS sequence"/>
</dbReference>
<comment type="caution">
    <text evidence="9">The sequence shown here is derived from an EMBL/GenBank/DDBJ whole genome shotgun (WGS) entry which is preliminary data.</text>
</comment>
<keyword evidence="5 7" id="KW-0949">S-adenosyl-L-methionine</keyword>
<feature type="domain" description="Ribosomal RNA adenine methylase transferase N-terminal" evidence="8">
    <location>
        <begin position="35"/>
        <end position="225"/>
    </location>
</feature>
<evidence type="ECO:0000256" key="6">
    <source>
        <dbReference type="ARBA" id="ARBA00022884"/>
    </source>
</evidence>
<keyword evidence="1" id="KW-0963">Cytoplasm</keyword>
<keyword evidence="3 7" id="KW-0489">Methyltransferase</keyword>
<comment type="caution">
    <text evidence="7">Lacks conserved residue(s) required for the propagation of feature annotation.</text>
</comment>
<dbReference type="EMBL" id="MFQN01000032">
    <property type="protein sequence ID" value="OGH74003.1"/>
    <property type="molecule type" value="Genomic_DNA"/>
</dbReference>
<dbReference type="STRING" id="1798692.A3G00_02170"/>
<dbReference type="InterPro" id="IPR029063">
    <property type="entry name" value="SAM-dependent_MTases_sf"/>
</dbReference>
<feature type="binding site" evidence="7">
    <location>
        <position position="142"/>
    </location>
    <ligand>
        <name>S-adenosyl-L-methionine</name>
        <dbReference type="ChEBI" id="CHEBI:59789"/>
    </ligand>
</feature>
<dbReference type="Gene3D" id="1.10.8.100">
    <property type="entry name" value="Ribosomal RNA adenine dimethylase-like, domain 2"/>
    <property type="match status" value="1"/>
</dbReference>
<comment type="similarity">
    <text evidence="7">Belongs to the class I-like SAM-binding methyltransferase superfamily. rRNA adenine N(6)-methyltransferase family.</text>
</comment>
<dbReference type="AlphaFoldDB" id="A0A1F6MRF2"/>
<evidence type="ECO:0000256" key="4">
    <source>
        <dbReference type="ARBA" id="ARBA00022679"/>
    </source>
</evidence>